<dbReference type="AlphaFoldDB" id="F5Y6T5"/>
<feature type="binding site" evidence="1">
    <location>
        <position position="6"/>
    </location>
    <ligand>
        <name>a divalent metal cation</name>
        <dbReference type="ChEBI" id="CHEBI:60240"/>
        <label>1</label>
    </ligand>
</feature>
<keyword evidence="2" id="KW-0378">Hydrolase</keyword>
<feature type="binding site" evidence="1">
    <location>
        <position position="8"/>
    </location>
    <ligand>
        <name>a divalent metal cation</name>
        <dbReference type="ChEBI" id="CHEBI:60240"/>
        <label>1</label>
    </ligand>
</feature>
<dbReference type="EMBL" id="CP001841">
    <property type="protein sequence ID" value="AEF82731.1"/>
    <property type="molecule type" value="Genomic_DNA"/>
</dbReference>
<dbReference type="InterPro" id="IPR032466">
    <property type="entry name" value="Metal_Hydrolase"/>
</dbReference>
<dbReference type="Pfam" id="PF01026">
    <property type="entry name" value="TatD_DNase"/>
    <property type="match status" value="1"/>
</dbReference>
<dbReference type="PANTHER" id="PTHR46124:SF2">
    <property type="entry name" value="D-AMINOACYL-TRNA DEACYLASE"/>
    <property type="match status" value="1"/>
</dbReference>
<feature type="binding site" evidence="1">
    <location>
        <position position="96"/>
    </location>
    <ligand>
        <name>a divalent metal cation</name>
        <dbReference type="ChEBI" id="CHEBI:60240"/>
        <label>1</label>
    </ligand>
</feature>
<evidence type="ECO:0000313" key="3">
    <source>
        <dbReference type="Proteomes" id="UP000009222"/>
    </source>
</evidence>
<accession>F5Y6T5</accession>
<dbReference type="RefSeq" id="WP_015711956.1">
    <property type="nucleotide sequence ID" value="NC_015577.1"/>
</dbReference>
<dbReference type="KEGG" id="taz:TREAZ_3624"/>
<dbReference type="OrthoDB" id="356365at2"/>
<dbReference type="InterPro" id="IPR001130">
    <property type="entry name" value="TatD-like"/>
</dbReference>
<gene>
    <name evidence="2" type="ordered locus">TREAZ_3624</name>
</gene>
<reference evidence="3" key="1">
    <citation type="submission" date="2009-12" db="EMBL/GenBank/DDBJ databases">
        <title>Complete sequence of Treponema azotonutricium strain ZAS-9.</title>
        <authorList>
            <person name="Tetu S.G."/>
            <person name="Matson E."/>
            <person name="Ren Q."/>
            <person name="Seshadri R."/>
            <person name="Elbourne L."/>
            <person name="Hassan K.A."/>
            <person name="Durkin A."/>
            <person name="Radune D."/>
            <person name="Mohamoud Y."/>
            <person name="Shay R."/>
            <person name="Jin S."/>
            <person name="Zhang X."/>
            <person name="Lucey K."/>
            <person name="Ballor N.R."/>
            <person name="Ottesen E."/>
            <person name="Rosenthal R."/>
            <person name="Allen A."/>
            <person name="Leadbetter J.R."/>
            <person name="Paulsen I.T."/>
        </authorList>
    </citation>
    <scope>NUCLEOTIDE SEQUENCE [LARGE SCALE GENOMIC DNA]</scope>
    <source>
        <strain evidence="3">ATCC BAA-888 / DSM 13862 / ZAS-9</strain>
    </source>
</reference>
<evidence type="ECO:0000256" key="1">
    <source>
        <dbReference type="PIRSR" id="PIRSR005902-1"/>
    </source>
</evidence>
<organism evidence="2 3">
    <name type="scientific">Leadbettera azotonutricia (strain ATCC BAA-888 / DSM 13862 / ZAS-9)</name>
    <name type="common">Treponema azotonutricium</name>
    <dbReference type="NCBI Taxonomy" id="545695"/>
    <lineage>
        <taxon>Bacteria</taxon>
        <taxon>Pseudomonadati</taxon>
        <taxon>Spirochaetota</taxon>
        <taxon>Spirochaetia</taxon>
        <taxon>Spirochaetales</taxon>
        <taxon>Breznakiellaceae</taxon>
        <taxon>Leadbettera</taxon>
    </lineage>
</organism>
<dbReference type="GO" id="GO:0046872">
    <property type="term" value="F:metal ion binding"/>
    <property type="evidence" value="ECO:0007669"/>
    <property type="project" value="UniProtKB-KW"/>
</dbReference>
<dbReference type="InParanoid" id="F5Y6T5"/>
<protein>
    <submittedName>
        <fullName evidence="2">Hydrolase, TatD family</fullName>
    </submittedName>
</protein>
<dbReference type="eggNOG" id="COG0084">
    <property type="taxonomic scope" value="Bacteria"/>
</dbReference>
<feature type="binding site" evidence="1">
    <location>
        <position position="209"/>
    </location>
    <ligand>
        <name>a divalent metal cation</name>
        <dbReference type="ChEBI" id="CHEBI:60240"/>
        <label>1</label>
    </ligand>
</feature>
<dbReference type="HOGENOM" id="CLU_1019195_0_0_12"/>
<dbReference type="Gene3D" id="3.20.20.140">
    <property type="entry name" value="Metal-dependent hydrolases"/>
    <property type="match status" value="1"/>
</dbReference>
<keyword evidence="3" id="KW-1185">Reference proteome</keyword>
<keyword evidence="1" id="KW-0479">Metal-binding</keyword>
<feature type="binding site" evidence="1">
    <location>
        <position position="158"/>
    </location>
    <ligand>
        <name>a divalent metal cation</name>
        <dbReference type="ChEBI" id="CHEBI:60240"/>
        <label>2</label>
    </ligand>
</feature>
<dbReference type="GO" id="GO:0016788">
    <property type="term" value="F:hydrolase activity, acting on ester bonds"/>
    <property type="evidence" value="ECO:0007669"/>
    <property type="project" value="InterPro"/>
</dbReference>
<feature type="binding site" evidence="1">
    <location>
        <position position="134"/>
    </location>
    <ligand>
        <name>a divalent metal cation</name>
        <dbReference type="ChEBI" id="CHEBI:60240"/>
        <label>2</label>
    </ligand>
</feature>
<dbReference type="PANTHER" id="PTHR46124">
    <property type="entry name" value="D-AMINOACYL-TRNA DEACYLASE"/>
    <property type="match status" value="1"/>
</dbReference>
<dbReference type="GO" id="GO:0005829">
    <property type="term" value="C:cytosol"/>
    <property type="evidence" value="ECO:0007669"/>
    <property type="project" value="TreeGrafter"/>
</dbReference>
<dbReference type="STRING" id="545695.TREAZ_3624"/>
<dbReference type="PIRSF" id="PIRSF005902">
    <property type="entry name" value="DNase_TatD"/>
    <property type="match status" value="1"/>
</dbReference>
<proteinExistence type="predicted"/>
<reference evidence="2 3" key="2">
    <citation type="journal article" date="2011" name="ISME J.">
        <title>RNA-seq reveals cooperative metabolic interactions between two termite-gut spirochete species in co-culture.</title>
        <authorList>
            <person name="Rosenthal A.Z."/>
            <person name="Matson E.G."/>
            <person name="Eldar A."/>
            <person name="Leadbetter J.R."/>
        </authorList>
    </citation>
    <scope>NUCLEOTIDE SEQUENCE [LARGE SCALE GENOMIC DNA]</scope>
    <source>
        <strain evidence="3">ATCC BAA-888 / DSM 13862 / ZAS-9</strain>
    </source>
</reference>
<dbReference type="SUPFAM" id="SSF51556">
    <property type="entry name" value="Metallo-dependent hydrolases"/>
    <property type="match status" value="1"/>
</dbReference>
<sequence length="266" mass="29915">MLTDAHCHPFDLREQMPNAEEARRARNAACAASSWNLRQFEFHEGLAQNAKADNAPPLVLCYAVHPQLPASVLNLDEYYSTLEELAASGRLEAVGEAGFDLFDETYKTTEKIQDEIFAVHLEAAMKHHLPMVVHGRKAMHKIFPFSKELKKLPSVIFHSWPGTLVEGESLLHRGVNVFFSFGAAIVNNHHEAQRCCASLPLDRLLVETDAPYQPLRGKDFSSWEDLPAIIQKAAKLRNDAGSPGKSADELEEIIEKNFRRAFQFHD</sequence>
<dbReference type="Proteomes" id="UP000009222">
    <property type="component" value="Chromosome"/>
</dbReference>
<evidence type="ECO:0000313" key="2">
    <source>
        <dbReference type="EMBL" id="AEF82731.1"/>
    </source>
</evidence>
<name>F5Y6T5_LEAAZ</name>